<keyword evidence="2" id="KW-0255">Endonuclease</keyword>
<name>A0ABY4DRX6_9NEIS</name>
<evidence type="ECO:0000313" key="2">
    <source>
        <dbReference type="EMBL" id="UOO81781.1"/>
    </source>
</evidence>
<proteinExistence type="predicted"/>
<feature type="coiled-coil region" evidence="1">
    <location>
        <begin position="54"/>
        <end position="81"/>
    </location>
</feature>
<accession>A0ABY4DRX6</accession>
<sequence length="426" mass="49116">MTTLTELTHKLENIFQIDRADLDFGIYRILNSRSREISSYLNQTLPKAVQSAFAERHAAALEQWQQELDNLIQTLQAAGVAPDTSPKVHDLKHKIQTASQASSADETAVYNHLYTFFSRYYDEGDFISQRRYKGDTYAVPYSGEEVLLHWANKDQYYTKSGENFSNYRFALGDDRQVFFRLVNADTAKDNRKDNNAKRVFALADYRAAEMDDDGEIISDEVLPISETDNGQTLQICFVYRAADKNAKQDDFSRQAIESILADSRVDVEWRDALNKHAPTAKNPTRTLLEKHLSHYTQKNSADYFIHKDLGGFLTRELDFYIKNEVMQLDNIQSADSFARIERGLRLIQTLRRIAHDIIAFLAQLENFQKKLWLKKKFVTAGSYLITLNQIPAKLLDTVFANAKQLEAWKNLFAFKQLPPPRFNFCC</sequence>
<keyword evidence="3" id="KW-1185">Reference proteome</keyword>
<protein>
    <submittedName>
        <fullName evidence="2">Restriction endonuclease subunit M</fullName>
    </submittedName>
</protein>
<keyword evidence="2" id="KW-0378">Hydrolase</keyword>
<dbReference type="RefSeq" id="WP_244785046.1">
    <property type="nucleotide sequence ID" value="NZ_CP091508.1"/>
</dbReference>
<reference evidence="2 3" key="1">
    <citation type="journal article" date="2022" name="Res Sq">
        <title>Evolution of multicellular longitudinally dividing oral cavity symbionts (Neisseriaceae).</title>
        <authorList>
            <person name="Nyongesa S."/>
            <person name="Weber P."/>
            <person name="Bernet E."/>
            <person name="Pullido F."/>
            <person name="Nieckarz M."/>
            <person name="Delaby M."/>
            <person name="Nieves C."/>
            <person name="Viehboeck T."/>
            <person name="Krause N."/>
            <person name="Rivera-Millot A."/>
            <person name="Nakamura A."/>
            <person name="Vischer N."/>
            <person name="VanNieuwenhze M."/>
            <person name="Brun Y."/>
            <person name="Cava F."/>
            <person name="Bulgheresi S."/>
            <person name="Veyrier F."/>
        </authorList>
    </citation>
    <scope>NUCLEOTIDE SEQUENCE [LARGE SCALE GENOMIC DNA]</scope>
    <source>
        <strain evidence="2 3">CCUG 63373m</strain>
    </source>
</reference>
<dbReference type="Proteomes" id="UP000829817">
    <property type="component" value="Chromosome"/>
</dbReference>
<keyword evidence="2" id="KW-0540">Nuclease</keyword>
<keyword evidence="1" id="KW-0175">Coiled coil</keyword>
<evidence type="ECO:0000256" key="1">
    <source>
        <dbReference type="SAM" id="Coils"/>
    </source>
</evidence>
<evidence type="ECO:0000313" key="3">
    <source>
        <dbReference type="Proteomes" id="UP000829817"/>
    </source>
</evidence>
<dbReference type="GO" id="GO:0004519">
    <property type="term" value="F:endonuclease activity"/>
    <property type="evidence" value="ECO:0007669"/>
    <property type="project" value="UniProtKB-KW"/>
</dbReference>
<gene>
    <name evidence="2" type="ORF">LVJ83_12840</name>
</gene>
<dbReference type="EMBL" id="CP091508">
    <property type="protein sequence ID" value="UOO81781.1"/>
    <property type="molecule type" value="Genomic_DNA"/>
</dbReference>
<organism evidence="2 3">
    <name type="scientific">Uruburuella testudinis</name>
    <dbReference type="NCBI Taxonomy" id="1282863"/>
    <lineage>
        <taxon>Bacteria</taxon>
        <taxon>Pseudomonadati</taxon>
        <taxon>Pseudomonadota</taxon>
        <taxon>Betaproteobacteria</taxon>
        <taxon>Neisseriales</taxon>
        <taxon>Neisseriaceae</taxon>
        <taxon>Uruburuella</taxon>
    </lineage>
</organism>